<keyword evidence="5" id="KW-0399">Innate immunity</keyword>
<dbReference type="InterPro" id="IPR011989">
    <property type="entry name" value="ARM-like"/>
</dbReference>
<evidence type="ECO:0000313" key="15">
    <source>
        <dbReference type="Proteomes" id="UP000002282"/>
    </source>
</evidence>
<accession>A0A0R1DWY3</accession>
<feature type="region of interest" description="Disordered" evidence="11">
    <location>
        <begin position="1345"/>
        <end position="1376"/>
    </location>
</feature>
<dbReference type="SMART" id="SM00454">
    <property type="entry name" value="SAM"/>
    <property type="match status" value="2"/>
</dbReference>
<dbReference type="GO" id="GO:0035591">
    <property type="term" value="F:signaling adaptor activity"/>
    <property type="evidence" value="ECO:0007669"/>
    <property type="project" value="InterPro"/>
</dbReference>
<evidence type="ECO:0000256" key="3">
    <source>
        <dbReference type="ARBA" id="ARBA00011982"/>
    </source>
</evidence>
<feature type="region of interest" description="Disordered" evidence="11">
    <location>
        <begin position="275"/>
        <end position="350"/>
    </location>
</feature>
<feature type="domain" description="SAM" evidence="13">
    <location>
        <begin position="1038"/>
        <end position="1102"/>
    </location>
</feature>
<feature type="region of interest" description="Disordered" evidence="11">
    <location>
        <begin position="47"/>
        <end position="67"/>
    </location>
</feature>
<dbReference type="Pfam" id="PF07647">
    <property type="entry name" value="SAM_2"/>
    <property type="match status" value="2"/>
</dbReference>
<dbReference type="InterPro" id="IPR013761">
    <property type="entry name" value="SAM/pointed_sf"/>
</dbReference>
<feature type="compositionally biased region" description="Low complexity" evidence="11">
    <location>
        <begin position="218"/>
        <end position="231"/>
    </location>
</feature>
<evidence type="ECO:0000313" key="14">
    <source>
        <dbReference type="EMBL" id="KRK01423.1"/>
    </source>
</evidence>
<dbReference type="Pfam" id="PF13676">
    <property type="entry name" value="TIR_2"/>
    <property type="match status" value="1"/>
</dbReference>
<dbReference type="GO" id="GO:0061809">
    <property type="term" value="F:NAD+ nucleosidase activity, cyclic ADP-ribose generating"/>
    <property type="evidence" value="ECO:0007669"/>
    <property type="project" value="UniProtKB-EC"/>
</dbReference>
<dbReference type="SMR" id="A0A0R1DWY3"/>
<feature type="region of interest" description="Disordered" evidence="11">
    <location>
        <begin position="1391"/>
        <end position="1433"/>
    </location>
</feature>
<dbReference type="Proteomes" id="UP000002282">
    <property type="component" value="Chromosome 3L"/>
</dbReference>
<feature type="compositionally biased region" description="Polar residues" evidence="11">
    <location>
        <begin position="1391"/>
        <end position="1421"/>
    </location>
</feature>
<dbReference type="Gene3D" id="1.25.10.10">
    <property type="entry name" value="Leucine-rich Repeat Variant"/>
    <property type="match status" value="1"/>
</dbReference>
<dbReference type="GO" id="GO:0003953">
    <property type="term" value="F:NAD+ nucleosidase activity"/>
    <property type="evidence" value="ECO:0007669"/>
    <property type="project" value="InterPro"/>
</dbReference>
<feature type="region of interest" description="Disordered" evidence="11">
    <location>
        <begin position="1518"/>
        <end position="1564"/>
    </location>
</feature>
<feature type="compositionally biased region" description="Gly residues" evidence="11">
    <location>
        <begin position="1473"/>
        <end position="1483"/>
    </location>
</feature>
<reference evidence="14 15" key="2">
    <citation type="journal article" date="2007" name="PLoS Biol.">
        <title>Principles of genome evolution in the Drosophila melanogaster species group.</title>
        <authorList>
            <person name="Ranz J.M."/>
            <person name="Maurin D."/>
            <person name="Chan Y.S."/>
            <person name="von Grotthuss M."/>
            <person name="Hillier L.W."/>
            <person name="Roote J."/>
            <person name="Ashburner M."/>
            <person name="Bergman C.M."/>
        </authorList>
    </citation>
    <scope>NUCLEOTIDE SEQUENCE [LARGE SCALE GENOMIC DNA]</scope>
    <source>
        <strain evidence="15">Tai18E2 / Tucson 14021-0261.01</strain>
    </source>
</reference>
<dbReference type="InterPro" id="IPR035897">
    <property type="entry name" value="Toll_tir_struct_dom_sf"/>
</dbReference>
<protein>
    <recommendedName>
        <fullName evidence="3">ADP-ribosyl cyclase/cyclic ADP-ribose hydrolase</fullName>
        <ecNumber evidence="3">3.2.2.6</ecNumber>
    </recommendedName>
</protein>
<evidence type="ECO:0000256" key="2">
    <source>
        <dbReference type="ARBA" id="ARBA00008291"/>
    </source>
</evidence>
<feature type="compositionally biased region" description="Low complexity" evidence="11">
    <location>
        <begin position="1518"/>
        <end position="1527"/>
    </location>
</feature>
<dbReference type="GO" id="GO:0044297">
    <property type="term" value="C:cell body"/>
    <property type="evidence" value="ECO:0007669"/>
    <property type="project" value="UniProtKB-ARBA"/>
</dbReference>
<feature type="region of interest" description="Disordered" evidence="11">
    <location>
        <begin position="218"/>
        <end position="254"/>
    </location>
</feature>
<evidence type="ECO:0000256" key="5">
    <source>
        <dbReference type="ARBA" id="ARBA00022588"/>
    </source>
</evidence>
<dbReference type="InterPro" id="IPR001660">
    <property type="entry name" value="SAM"/>
</dbReference>
<evidence type="ECO:0000256" key="11">
    <source>
        <dbReference type="SAM" id="MobiDB-lite"/>
    </source>
</evidence>
<evidence type="ECO:0000256" key="1">
    <source>
        <dbReference type="ARBA" id="ARBA00004496"/>
    </source>
</evidence>
<gene>
    <name evidence="14" type="primary">Dyak\GE21654</name>
    <name evidence="14" type="synonym">dyak_GLEANR_5399</name>
    <name evidence="14" type="synonym">GE21654</name>
    <name evidence="14" type="ORF">Dyak_GE21654</name>
</gene>
<dbReference type="Gene3D" id="3.40.50.10140">
    <property type="entry name" value="Toll/interleukin-1 receptor homology (TIR) domain"/>
    <property type="match status" value="1"/>
</dbReference>
<dbReference type="PROSITE" id="PS50105">
    <property type="entry name" value="SAM_DOMAIN"/>
    <property type="match status" value="1"/>
</dbReference>
<dbReference type="GO" id="GO:0045087">
    <property type="term" value="P:innate immune response"/>
    <property type="evidence" value="ECO:0007669"/>
    <property type="project" value="UniProtKB-KW"/>
</dbReference>
<feature type="region of interest" description="Disordered" evidence="11">
    <location>
        <begin position="1"/>
        <end position="32"/>
    </location>
</feature>
<feature type="region of interest" description="Disordered" evidence="11">
    <location>
        <begin position="1595"/>
        <end position="1689"/>
    </location>
</feature>
<comment type="catalytic activity">
    <reaction evidence="10">
        <text>NAD(+) + H2O = ADP-D-ribose + nicotinamide + H(+)</text>
        <dbReference type="Rhea" id="RHEA:16301"/>
        <dbReference type="ChEBI" id="CHEBI:15377"/>
        <dbReference type="ChEBI" id="CHEBI:15378"/>
        <dbReference type="ChEBI" id="CHEBI:17154"/>
        <dbReference type="ChEBI" id="CHEBI:57540"/>
        <dbReference type="ChEBI" id="CHEBI:57967"/>
        <dbReference type="EC" id="3.2.2.6"/>
    </reaction>
    <physiologicalReaction direction="left-to-right" evidence="10">
        <dbReference type="Rhea" id="RHEA:16302"/>
    </physiologicalReaction>
</comment>
<feature type="compositionally biased region" description="Polar residues" evidence="11">
    <location>
        <begin position="1345"/>
        <end position="1358"/>
    </location>
</feature>
<dbReference type="InterPro" id="IPR039184">
    <property type="entry name" value="SARM1"/>
</dbReference>
<feature type="compositionally biased region" description="Low complexity" evidence="11">
    <location>
        <begin position="245"/>
        <end position="254"/>
    </location>
</feature>
<dbReference type="SUPFAM" id="SSF48371">
    <property type="entry name" value="ARM repeat"/>
    <property type="match status" value="1"/>
</dbReference>
<organism evidence="14 15">
    <name type="scientific">Drosophila yakuba</name>
    <name type="common">Fruit fly</name>
    <dbReference type="NCBI Taxonomy" id="7245"/>
    <lineage>
        <taxon>Eukaryota</taxon>
        <taxon>Metazoa</taxon>
        <taxon>Ecdysozoa</taxon>
        <taxon>Arthropoda</taxon>
        <taxon>Hexapoda</taxon>
        <taxon>Insecta</taxon>
        <taxon>Pterygota</taxon>
        <taxon>Neoptera</taxon>
        <taxon>Endopterygota</taxon>
        <taxon>Diptera</taxon>
        <taxon>Brachycera</taxon>
        <taxon>Muscomorpha</taxon>
        <taxon>Ephydroidea</taxon>
        <taxon>Drosophilidae</taxon>
        <taxon>Drosophila</taxon>
        <taxon>Sophophora</taxon>
    </lineage>
</organism>
<dbReference type="GO" id="GO:0005737">
    <property type="term" value="C:cytoplasm"/>
    <property type="evidence" value="ECO:0007669"/>
    <property type="project" value="UniProtKB-SubCell"/>
</dbReference>
<dbReference type="SMART" id="SM00255">
    <property type="entry name" value="TIR"/>
    <property type="match status" value="1"/>
</dbReference>
<keyword evidence="6" id="KW-0677">Repeat</keyword>
<dbReference type="EC" id="3.2.2.6" evidence="3"/>
<dbReference type="Gene3D" id="1.10.150.50">
    <property type="entry name" value="Transcription Factor, Ets-1"/>
    <property type="match status" value="2"/>
</dbReference>
<dbReference type="PANTHER" id="PTHR22998:SF1">
    <property type="entry name" value="NAD(+) HYDROLASE SARM1"/>
    <property type="match status" value="1"/>
</dbReference>
<dbReference type="InterPro" id="IPR016024">
    <property type="entry name" value="ARM-type_fold"/>
</dbReference>
<dbReference type="GO" id="GO:0007165">
    <property type="term" value="P:signal transduction"/>
    <property type="evidence" value="ECO:0007669"/>
    <property type="project" value="InterPro"/>
</dbReference>
<keyword evidence="9" id="KW-0520">NAD</keyword>
<dbReference type="OrthoDB" id="202764at2759"/>
<feature type="compositionally biased region" description="Low complexity" evidence="11">
    <location>
        <begin position="1669"/>
        <end position="1683"/>
    </location>
</feature>
<dbReference type="CDD" id="cd24153">
    <property type="entry name" value="SARM1_N"/>
    <property type="match status" value="1"/>
</dbReference>
<dbReference type="GO" id="GO:0030425">
    <property type="term" value="C:dendrite"/>
    <property type="evidence" value="ECO:0007669"/>
    <property type="project" value="TreeGrafter"/>
</dbReference>
<dbReference type="PANTHER" id="PTHR22998">
    <property type="entry name" value="SARM1"/>
    <property type="match status" value="1"/>
</dbReference>
<evidence type="ECO:0000256" key="7">
    <source>
        <dbReference type="ARBA" id="ARBA00022801"/>
    </source>
</evidence>
<evidence type="ECO:0000256" key="6">
    <source>
        <dbReference type="ARBA" id="ARBA00022737"/>
    </source>
</evidence>
<dbReference type="GO" id="GO:0019677">
    <property type="term" value="P:NAD+ catabolic process"/>
    <property type="evidence" value="ECO:0007669"/>
    <property type="project" value="UniProtKB-ARBA"/>
</dbReference>
<keyword evidence="8" id="KW-0391">Immunity</keyword>
<comment type="similarity">
    <text evidence="2">Belongs to the SARM1 family.</text>
</comment>
<feature type="compositionally biased region" description="Polar residues" evidence="11">
    <location>
        <begin position="1"/>
        <end position="25"/>
    </location>
</feature>
<evidence type="ECO:0000256" key="9">
    <source>
        <dbReference type="ARBA" id="ARBA00023027"/>
    </source>
</evidence>
<evidence type="ECO:0000259" key="12">
    <source>
        <dbReference type="PROSITE" id="PS50104"/>
    </source>
</evidence>
<comment type="subcellular location">
    <subcellularLocation>
        <location evidence="1">Cytoplasm</location>
    </subcellularLocation>
</comment>
<dbReference type="FunFam" id="1.10.150.50:FF:000043">
    <property type="entry name" value="Sterile alpha and TIR motif-containing 1"/>
    <property type="match status" value="1"/>
</dbReference>
<feature type="domain" description="TIR" evidence="12">
    <location>
        <begin position="1185"/>
        <end position="1329"/>
    </location>
</feature>
<keyword evidence="7" id="KW-0378">Hydrolase</keyword>
<keyword evidence="4" id="KW-0963">Cytoplasm</keyword>
<dbReference type="InterPro" id="IPR000157">
    <property type="entry name" value="TIR_dom"/>
</dbReference>
<feature type="compositionally biased region" description="Low complexity" evidence="11">
    <location>
        <begin position="286"/>
        <end position="317"/>
    </location>
</feature>
<evidence type="ECO:0000259" key="13">
    <source>
        <dbReference type="PROSITE" id="PS50105"/>
    </source>
</evidence>
<name>A0A0R1DWY3_DROYA</name>
<evidence type="ECO:0000256" key="4">
    <source>
        <dbReference type="ARBA" id="ARBA00022490"/>
    </source>
</evidence>
<dbReference type="FunFam" id="1.10.150.50:FF:000056">
    <property type="entry name" value="Ectoderm-expressed 4, isoform D"/>
    <property type="match status" value="1"/>
</dbReference>
<sequence length="1734" mass="186623">MNSPQLAPTTAQSHHAESGDQTATPGNKYAPGRRLAARQTLRLAIPKAQPGDPLNHPTGVGLFRPSPSQLPPAPILKRIPAVSAACSGIPKSASPLESHHLPNVTPTTATAHSRLAYGMQGAGGGGSGCSSASSASNFLGVRKPSLTLNSSDIRNNNDLFAFPKDMSPVMGEHSHSPMFTDISSANSNGSPTHHHQLGRLFSLSPSSIRSYGNMTDFSDSSPSGVLSPPSSLIENFHKKNSSPQPIGSSSTISTLTPTTLNGAVVGGGVGGAGHHSIANGRQINTSSSSCSSLKETSHQSTSTSQQVVNSSSSSTTTRVEKKSQRLHHHITSSSSSSSTTQALSTSSEMKAAEIKRDLTNIQKSMSEINDLAKERITGGPGSISTTSASAITAPGTMSQTTTSRLAPKLTSAHPSIDDLRGLSSQDKITQLQKKLRASFENLVDDDDSNVIVTLPDDDDCPHNHFGSGLNLTHPTAAQLSASGLSGSSKTIDTIKFQEKSMKTESKTKVVTDGFSSEQATSNSAEMKRLQTGDIDYQESKGASAMRNRLEVDGVKTEENAAVIKEALSLRTGDITQQASNNVAASSITVQSENFSADKKAISQSQQSQTMTSNGIISQEKHVSSASQANYSMSHKGVSSSGSSMITSSSQMSAMNGQMLKLADLKLDDLKSLTAGSGQQEIEQTINKYSNMLTSIVSSLQEDERGGSAITVHDVGGKKSQYLEKINEVIRRAWAVPTHGHELGYSLCNSLRQSGGLDLLMKNCVKPDLQFSSAQLLEQCLTTENRKHVVDNGLDKVVNVACVCTKNSNMEHSRVGTGILEHLFKHSEGTCSDVIRLGGLDAVLFECRTSDLETLRHCASALANLSLYGGAENQEEMILRKVPMWLFPLAFHNDDNIKYYACLAIAVLVANKEIEAEVLKSGCLDLVEPFVTSHDPSAFARSNLAHAHGQSKHWLKRLVPVLSSNREEARNLAAFHFCMEAGIKREQGNTDIFREINAIEALKNVASCPNAIASKFAAQALRLIGETVPHKLSQQVPLWSVEDVQEWVKQIGFNDYIDKFNESQVDGDLLLKLNQDNLRADIGIGNGILLKRFERELQNLKRMADYSSKDTAKMHQFLSEIGTDYCTYTYAMLNAGIDKCALPHVNEDMLMTECGIHNSIHRLRILNAVKNLENSLPSSSEENMAKTLDVFVSYRRSNGSQLASLLKVHLQLRGFSVFIDVERLEAGKFDNGLLNSIRQAKNFVLVLTPDALHRCINDEDCKDWVHREIVAALNSNCNIIPIIDQQFDWPEVERLPEDMRSVAHFNGVNWIHDYQDACIDKLERFLRGEKNIDRIAAMVPGTPGSVSYQRMHSNDSDYQSGGAGGGSGAGTGGGGGGGVTGSVVDGLMVTANGSGQANHQANRYRQSPSPARQRGSTSQLSGYSRAPSKRSQILTPYRTQQAALLHKTGAGSASMQNMMPLAYLPPRRSSAAGLGHGSGSGMGSGYRSHSVDGLLDQAGSTPEQRIAAAAAKVTAGSTALTNASSTSTLQPEEEVTEAPLSESVTRRDKHTLTPPGNVQQHRKSRSLDHILSKQTLAELLPPSSDLANETQSMQNLAIPMTPQPQRRDTSSSSKSPTPERPPQPAKERVRERQSPEGVSATESEREDQPDECLRHGNQQRASASVHRGASLTSNKTSNSSLGSNFSAGGNNKTIFNRTMKKVRSLIKNNEMEDEELSGIILSKATSPNAGRMIFW</sequence>
<evidence type="ECO:0000256" key="10">
    <source>
        <dbReference type="ARBA" id="ARBA00047304"/>
    </source>
</evidence>
<dbReference type="KEGG" id="dya:Dyak_GE21654"/>
<feature type="compositionally biased region" description="Basic and acidic residues" evidence="11">
    <location>
        <begin position="1624"/>
        <end position="1633"/>
    </location>
</feature>
<reference evidence="14 15" key="1">
    <citation type="journal article" date="2007" name="Nature">
        <title>Evolution of genes and genomes on the Drosophila phylogeny.</title>
        <authorList>
            <consortium name="Drosophila 12 Genomes Consortium"/>
            <person name="Clark A.G."/>
            <person name="Eisen M.B."/>
            <person name="Smith D.R."/>
            <person name="Bergman C.M."/>
            <person name="Oliver B."/>
            <person name="Markow T.A."/>
            <person name="Kaufman T.C."/>
            <person name="Kellis M."/>
            <person name="Gelbart W."/>
            <person name="Iyer V.N."/>
            <person name="Pollard D.A."/>
            <person name="Sackton T.B."/>
            <person name="Larracuente A.M."/>
            <person name="Singh N.D."/>
            <person name="Abad J.P."/>
            <person name="Abt D.N."/>
            <person name="Adryan B."/>
            <person name="Aguade M."/>
            <person name="Akashi H."/>
            <person name="Anderson W.W."/>
            <person name="Aquadro C.F."/>
            <person name="Ardell D.H."/>
            <person name="Arguello R."/>
            <person name="Artieri C.G."/>
            <person name="Barbash D.A."/>
            <person name="Barker D."/>
            <person name="Barsanti P."/>
            <person name="Batterham P."/>
            <person name="Batzoglou S."/>
            <person name="Begun D."/>
            <person name="Bhutkar A."/>
            <person name="Blanco E."/>
            <person name="Bosak S.A."/>
            <person name="Bradley R.K."/>
            <person name="Brand A.D."/>
            <person name="Brent M.R."/>
            <person name="Brooks A.N."/>
            <person name="Brown R.H."/>
            <person name="Butlin R.K."/>
            <person name="Caggese C."/>
            <person name="Calvi B.R."/>
            <person name="Bernardo de Carvalho A."/>
            <person name="Caspi A."/>
            <person name="Castrezana S."/>
            <person name="Celniker S.E."/>
            <person name="Chang J.L."/>
            <person name="Chapple C."/>
            <person name="Chatterji S."/>
            <person name="Chinwalla A."/>
            <person name="Civetta A."/>
            <person name="Clifton S.W."/>
            <person name="Comeron J.M."/>
            <person name="Costello J.C."/>
            <person name="Coyne J.A."/>
            <person name="Daub J."/>
            <person name="David R.G."/>
            <person name="Delcher A.L."/>
            <person name="Delehaunty K."/>
            <person name="Do C.B."/>
            <person name="Ebling H."/>
            <person name="Edwards K."/>
            <person name="Eickbush T."/>
            <person name="Evans J.D."/>
            <person name="Filipski A."/>
            <person name="Findeiss S."/>
            <person name="Freyhult E."/>
            <person name="Fulton L."/>
            <person name="Fulton R."/>
            <person name="Garcia A.C."/>
            <person name="Gardiner A."/>
            <person name="Garfield D.A."/>
            <person name="Garvin B.E."/>
            <person name="Gibson G."/>
            <person name="Gilbert D."/>
            <person name="Gnerre S."/>
            <person name="Godfrey J."/>
            <person name="Good R."/>
            <person name="Gotea V."/>
            <person name="Gravely B."/>
            <person name="Greenberg A.J."/>
            <person name="Griffiths-Jones S."/>
            <person name="Gross S."/>
            <person name="Guigo R."/>
            <person name="Gustafson E.A."/>
            <person name="Haerty W."/>
            <person name="Hahn M.W."/>
            <person name="Halligan D.L."/>
            <person name="Halpern A.L."/>
            <person name="Halter G.M."/>
            <person name="Han M.V."/>
            <person name="Heger A."/>
            <person name="Hillier L."/>
            <person name="Hinrichs A.S."/>
            <person name="Holmes I."/>
            <person name="Hoskins R.A."/>
            <person name="Hubisz M.J."/>
            <person name="Hultmark D."/>
            <person name="Huntley M.A."/>
            <person name="Jaffe D.B."/>
            <person name="Jagadeeshan S."/>
            <person name="Jeck W.R."/>
            <person name="Johnson J."/>
            <person name="Jones C.D."/>
            <person name="Jordan W.C."/>
            <person name="Karpen G.H."/>
            <person name="Kataoka E."/>
            <person name="Keightley P.D."/>
            <person name="Kheradpour P."/>
            <person name="Kirkness E.F."/>
            <person name="Koerich L.B."/>
            <person name="Kristiansen K."/>
            <person name="Kudrna D."/>
            <person name="Kulathinal R.J."/>
            <person name="Kumar S."/>
            <person name="Kwok R."/>
            <person name="Lander E."/>
            <person name="Langley C.H."/>
            <person name="Lapoint R."/>
            <person name="Lazzaro B.P."/>
            <person name="Lee S.J."/>
            <person name="Levesque L."/>
            <person name="Li R."/>
            <person name="Lin C.F."/>
            <person name="Lin M.F."/>
            <person name="Lindblad-Toh K."/>
            <person name="Llopart A."/>
            <person name="Long M."/>
            <person name="Low L."/>
            <person name="Lozovsky E."/>
            <person name="Lu J."/>
            <person name="Luo M."/>
            <person name="Machado C.A."/>
            <person name="Makalowski W."/>
            <person name="Marzo M."/>
            <person name="Matsuda M."/>
            <person name="Matzkin L."/>
            <person name="McAllister B."/>
            <person name="McBride C.S."/>
            <person name="McKernan B."/>
            <person name="McKernan K."/>
            <person name="Mendez-Lago M."/>
            <person name="Minx P."/>
            <person name="Mollenhauer M.U."/>
            <person name="Montooth K."/>
            <person name="Mount S.M."/>
            <person name="Mu X."/>
            <person name="Myers E."/>
            <person name="Negre B."/>
            <person name="Newfeld S."/>
            <person name="Nielsen R."/>
            <person name="Noor M.A."/>
            <person name="O'Grady P."/>
            <person name="Pachter L."/>
            <person name="Papaceit M."/>
            <person name="Parisi M.J."/>
            <person name="Parisi M."/>
            <person name="Parts L."/>
            <person name="Pedersen J.S."/>
            <person name="Pesole G."/>
            <person name="Phillippy A.M."/>
            <person name="Ponting C.P."/>
            <person name="Pop M."/>
            <person name="Porcelli D."/>
            <person name="Powell J.R."/>
            <person name="Prohaska S."/>
            <person name="Pruitt K."/>
            <person name="Puig M."/>
            <person name="Quesneville H."/>
            <person name="Ram K.R."/>
            <person name="Rand D."/>
            <person name="Rasmussen M.D."/>
            <person name="Reed L.K."/>
            <person name="Reenan R."/>
            <person name="Reily A."/>
            <person name="Remington K.A."/>
            <person name="Rieger T.T."/>
            <person name="Ritchie M.G."/>
            <person name="Robin C."/>
            <person name="Rogers Y.H."/>
            <person name="Rohde C."/>
            <person name="Rozas J."/>
            <person name="Rubenfield M.J."/>
            <person name="Ruiz A."/>
            <person name="Russo S."/>
            <person name="Salzberg S.L."/>
            <person name="Sanchez-Gracia A."/>
            <person name="Saranga D.J."/>
            <person name="Sato H."/>
            <person name="Schaeffer S.W."/>
            <person name="Schatz M.C."/>
            <person name="Schlenke T."/>
            <person name="Schwartz R."/>
            <person name="Segarra C."/>
            <person name="Singh R.S."/>
            <person name="Sirot L."/>
            <person name="Sirota M."/>
            <person name="Sisneros N.B."/>
            <person name="Smith C.D."/>
            <person name="Smith T.F."/>
            <person name="Spieth J."/>
            <person name="Stage D.E."/>
            <person name="Stark A."/>
            <person name="Stephan W."/>
            <person name="Strausberg R.L."/>
            <person name="Strempel S."/>
            <person name="Sturgill D."/>
            <person name="Sutton G."/>
            <person name="Sutton G.G."/>
            <person name="Tao W."/>
            <person name="Teichmann S."/>
            <person name="Tobari Y.N."/>
            <person name="Tomimura Y."/>
            <person name="Tsolas J.M."/>
            <person name="Valente V.L."/>
            <person name="Venter E."/>
            <person name="Venter J.C."/>
            <person name="Vicario S."/>
            <person name="Vieira F.G."/>
            <person name="Vilella A.J."/>
            <person name="Villasante A."/>
            <person name="Walenz B."/>
            <person name="Wang J."/>
            <person name="Wasserman M."/>
            <person name="Watts T."/>
            <person name="Wilson D."/>
            <person name="Wilson R.K."/>
            <person name="Wing R.A."/>
            <person name="Wolfner M.F."/>
            <person name="Wong A."/>
            <person name="Wong G.K."/>
            <person name="Wu C.I."/>
            <person name="Wu G."/>
            <person name="Yamamoto D."/>
            <person name="Yang H.P."/>
            <person name="Yang S.P."/>
            <person name="Yorke J.A."/>
            <person name="Yoshida K."/>
            <person name="Zdobnov E."/>
            <person name="Zhang P."/>
            <person name="Zhang Y."/>
            <person name="Zimin A.V."/>
            <person name="Baldwin J."/>
            <person name="Abdouelleil A."/>
            <person name="Abdulkadir J."/>
            <person name="Abebe A."/>
            <person name="Abera B."/>
            <person name="Abreu J."/>
            <person name="Acer S.C."/>
            <person name="Aftuck L."/>
            <person name="Alexander A."/>
            <person name="An P."/>
            <person name="Anderson E."/>
            <person name="Anderson S."/>
            <person name="Arachi H."/>
            <person name="Azer M."/>
            <person name="Bachantsang P."/>
            <person name="Barry A."/>
            <person name="Bayul T."/>
            <person name="Berlin A."/>
            <person name="Bessette D."/>
            <person name="Bloom T."/>
            <person name="Blye J."/>
            <person name="Boguslavskiy L."/>
            <person name="Bonnet C."/>
            <person name="Boukhgalter B."/>
            <person name="Bourzgui I."/>
            <person name="Brown A."/>
            <person name="Cahill P."/>
            <person name="Channer S."/>
            <person name="Cheshatsang Y."/>
            <person name="Chuda L."/>
            <person name="Citroen M."/>
            <person name="Collymore A."/>
            <person name="Cooke P."/>
            <person name="Costello M."/>
            <person name="D'Aco K."/>
            <person name="Daza R."/>
            <person name="De Haan G."/>
            <person name="DeGray S."/>
            <person name="DeMaso C."/>
            <person name="Dhargay N."/>
            <person name="Dooley K."/>
            <person name="Dooley E."/>
            <person name="Doricent M."/>
            <person name="Dorje P."/>
            <person name="Dorjee K."/>
            <person name="Dupes A."/>
            <person name="Elong R."/>
            <person name="Falk J."/>
            <person name="Farina A."/>
            <person name="Faro S."/>
            <person name="Ferguson D."/>
            <person name="Fisher S."/>
            <person name="Foley C.D."/>
            <person name="Franke A."/>
            <person name="Friedrich D."/>
            <person name="Gadbois L."/>
            <person name="Gearin G."/>
            <person name="Gearin C.R."/>
            <person name="Giannoukos G."/>
            <person name="Goode T."/>
            <person name="Graham J."/>
            <person name="Grandbois E."/>
            <person name="Grewal S."/>
            <person name="Gyaltsen K."/>
            <person name="Hafez N."/>
            <person name="Hagos B."/>
            <person name="Hall J."/>
            <person name="Henson C."/>
            <person name="Hollinger A."/>
            <person name="Honan T."/>
            <person name="Huard M.D."/>
            <person name="Hughes L."/>
            <person name="Hurhula B."/>
            <person name="Husby M.E."/>
            <person name="Kamat A."/>
            <person name="Kanga B."/>
            <person name="Kashin S."/>
            <person name="Khazanovich D."/>
            <person name="Kisner P."/>
            <person name="Lance K."/>
            <person name="Lara M."/>
            <person name="Lee W."/>
            <person name="Lennon N."/>
            <person name="Letendre F."/>
            <person name="LeVine R."/>
            <person name="Lipovsky A."/>
            <person name="Liu X."/>
            <person name="Liu J."/>
            <person name="Liu S."/>
            <person name="Lokyitsang T."/>
            <person name="Lokyitsang Y."/>
            <person name="Lubonja R."/>
            <person name="Lui A."/>
            <person name="MacDonald P."/>
            <person name="Magnisalis V."/>
            <person name="Maru K."/>
            <person name="Matthews C."/>
            <person name="McCusker W."/>
            <person name="McDonough S."/>
            <person name="Mehta T."/>
            <person name="Meldrim J."/>
            <person name="Meneus L."/>
            <person name="Mihai O."/>
            <person name="Mihalev A."/>
            <person name="Mihova T."/>
            <person name="Mittelman R."/>
            <person name="Mlenga V."/>
            <person name="Montmayeur A."/>
            <person name="Mulrain L."/>
            <person name="Navidi A."/>
            <person name="Naylor J."/>
            <person name="Negash T."/>
            <person name="Nguyen T."/>
            <person name="Nguyen N."/>
            <person name="Nicol R."/>
            <person name="Norbu C."/>
            <person name="Norbu N."/>
            <person name="Novod N."/>
            <person name="O'Neill B."/>
            <person name="Osman S."/>
            <person name="Markiewicz E."/>
            <person name="Oyono O.L."/>
            <person name="Patti C."/>
            <person name="Phunkhang P."/>
            <person name="Pierre F."/>
            <person name="Priest M."/>
            <person name="Raghuraman S."/>
            <person name="Rege F."/>
            <person name="Reyes R."/>
            <person name="Rise C."/>
            <person name="Rogov P."/>
            <person name="Ross K."/>
            <person name="Ryan E."/>
            <person name="Settipalli S."/>
            <person name="Shea T."/>
            <person name="Sherpa N."/>
            <person name="Shi L."/>
            <person name="Shih D."/>
            <person name="Sparrow T."/>
            <person name="Spaulding J."/>
            <person name="Stalker J."/>
            <person name="Stange-Thomann N."/>
            <person name="Stavropoulos S."/>
            <person name="Stone C."/>
            <person name="Strader C."/>
            <person name="Tesfaye S."/>
            <person name="Thomson T."/>
            <person name="Thoulutsang Y."/>
            <person name="Thoulutsang D."/>
            <person name="Topham K."/>
            <person name="Topping I."/>
            <person name="Tsamla T."/>
            <person name="Vassiliev H."/>
            <person name="Vo A."/>
            <person name="Wangchuk T."/>
            <person name="Wangdi T."/>
            <person name="Weiand M."/>
            <person name="Wilkinson J."/>
            <person name="Wilson A."/>
            <person name="Yadav S."/>
            <person name="Young G."/>
            <person name="Yu Q."/>
            <person name="Zembek L."/>
            <person name="Zhong D."/>
            <person name="Zimmer A."/>
            <person name="Zwirko Z."/>
            <person name="Jaffe D.B."/>
            <person name="Alvarez P."/>
            <person name="Brockman W."/>
            <person name="Butler J."/>
            <person name="Chin C."/>
            <person name="Gnerre S."/>
            <person name="Grabherr M."/>
            <person name="Kleber M."/>
            <person name="Mauceli E."/>
            <person name="MacCallum I."/>
        </authorList>
    </citation>
    <scope>NUCLEOTIDE SEQUENCE [LARGE SCALE GENOMIC DNA]</scope>
    <source>
        <strain evidence="15">Tai18E2 / Tucson 14021-0261.01</strain>
    </source>
</reference>
<keyword evidence="15" id="KW-1185">Reference proteome</keyword>
<feature type="compositionally biased region" description="Gly residues" evidence="11">
    <location>
        <begin position="1360"/>
        <end position="1376"/>
    </location>
</feature>
<dbReference type="CDD" id="cd09502">
    <property type="entry name" value="SAM_SARM1-like_repeat2"/>
    <property type="match status" value="1"/>
</dbReference>
<dbReference type="FunFam" id="3.40.50.10140:FF:000012">
    <property type="entry name" value="Sterile alpha and TIR motif-containing protein"/>
    <property type="match status" value="1"/>
</dbReference>
<dbReference type="SUPFAM" id="SSF52200">
    <property type="entry name" value="Toll/Interleukin receptor TIR domain"/>
    <property type="match status" value="1"/>
</dbReference>
<feature type="compositionally biased region" description="Low complexity" evidence="11">
    <location>
        <begin position="331"/>
        <end position="347"/>
    </location>
</feature>
<proteinExistence type="inferred from homology"/>
<evidence type="ECO:0000256" key="8">
    <source>
        <dbReference type="ARBA" id="ARBA00022859"/>
    </source>
</evidence>
<dbReference type="EMBL" id="CM000159">
    <property type="protein sequence ID" value="KRK01423.1"/>
    <property type="molecule type" value="Genomic_DNA"/>
</dbReference>
<feature type="region of interest" description="Disordered" evidence="11">
    <location>
        <begin position="1469"/>
        <end position="1496"/>
    </location>
</feature>
<dbReference type="GO" id="GO:0048678">
    <property type="term" value="P:response to axon injury"/>
    <property type="evidence" value="ECO:0007669"/>
    <property type="project" value="InterPro"/>
</dbReference>
<dbReference type="CDD" id="cd09501">
    <property type="entry name" value="SAM_SARM1-like_repeat1"/>
    <property type="match status" value="1"/>
</dbReference>
<dbReference type="SUPFAM" id="SSF47769">
    <property type="entry name" value="SAM/Pointed domain"/>
    <property type="match status" value="2"/>
</dbReference>
<dbReference type="PROSITE" id="PS50104">
    <property type="entry name" value="TIR"/>
    <property type="match status" value="1"/>
</dbReference>